<dbReference type="PANTHER" id="PTHR36197">
    <property type="entry name" value="LRAT DOMAIN-CONTAINING PROTEIN-RELATED"/>
    <property type="match status" value="1"/>
</dbReference>
<dbReference type="OrthoDB" id="20867at2759"/>
<dbReference type="RefSeq" id="XP_004362428.1">
    <property type="nucleotide sequence ID" value="XM_004362371.1"/>
</dbReference>
<name>F4PIJ7_CACFS</name>
<protein>
    <submittedName>
        <fullName evidence="1">Uncharacterized protein</fullName>
    </submittedName>
</protein>
<dbReference type="KEGG" id="dfa:DFA_02820"/>
<dbReference type="EMBL" id="GL883006">
    <property type="protein sequence ID" value="EGG24577.1"/>
    <property type="molecule type" value="Genomic_DNA"/>
</dbReference>
<accession>F4PIJ7</accession>
<keyword evidence="2" id="KW-1185">Reference proteome</keyword>
<proteinExistence type="predicted"/>
<reference evidence="2" key="1">
    <citation type="journal article" date="2011" name="Genome Res.">
        <title>Phylogeny-wide analysis of social amoeba genomes highlights ancient origins for complex intercellular communication.</title>
        <authorList>
            <person name="Heidel A.J."/>
            <person name="Lawal H.M."/>
            <person name="Felder M."/>
            <person name="Schilde C."/>
            <person name="Helps N.R."/>
            <person name="Tunggal B."/>
            <person name="Rivero F."/>
            <person name="John U."/>
            <person name="Schleicher M."/>
            <person name="Eichinger L."/>
            <person name="Platzer M."/>
            <person name="Noegel A.A."/>
            <person name="Schaap P."/>
            <person name="Gloeckner G."/>
        </authorList>
    </citation>
    <scope>NUCLEOTIDE SEQUENCE [LARGE SCALE GENOMIC DNA]</scope>
    <source>
        <strain evidence="2">SH3</strain>
    </source>
</reference>
<dbReference type="GeneID" id="14877409"/>
<dbReference type="PANTHER" id="PTHR36197:SF2">
    <property type="entry name" value="LRAT DOMAIN-CONTAINING PROTEIN-RELATED"/>
    <property type="match status" value="1"/>
</dbReference>
<sequence>MGILFSKFNPSTGYLEKMNKLSATNQDESRVGDVYLVTYEFQPDSYSTPYSPHYTIVVDLCGESTEKLPKGMEIHINPLKDFSLQLCIERLDRLPKSKDLSFQKLGRIENQYHPGNPREWCVALGSVVENSWFPEFTTLKGKFWNRTCHSDQFAKF</sequence>
<dbReference type="Proteomes" id="UP000007797">
    <property type="component" value="Unassembled WGS sequence"/>
</dbReference>
<organism evidence="1 2">
    <name type="scientific">Cavenderia fasciculata</name>
    <name type="common">Slime mold</name>
    <name type="synonym">Dictyostelium fasciculatum</name>
    <dbReference type="NCBI Taxonomy" id="261658"/>
    <lineage>
        <taxon>Eukaryota</taxon>
        <taxon>Amoebozoa</taxon>
        <taxon>Evosea</taxon>
        <taxon>Eumycetozoa</taxon>
        <taxon>Dictyostelia</taxon>
        <taxon>Acytosteliales</taxon>
        <taxon>Cavenderiaceae</taxon>
        <taxon>Cavenderia</taxon>
    </lineage>
</organism>
<dbReference type="AlphaFoldDB" id="F4PIJ7"/>
<evidence type="ECO:0000313" key="1">
    <source>
        <dbReference type="EMBL" id="EGG24577.1"/>
    </source>
</evidence>
<evidence type="ECO:0000313" key="2">
    <source>
        <dbReference type="Proteomes" id="UP000007797"/>
    </source>
</evidence>
<gene>
    <name evidence="1" type="ORF">DFA_02820</name>
</gene>